<sequence length="912" mass="104888">MTTTQKLKPLFKHLHLYIDNESYTLFPAEPPNAPTLTVYRTSGDIVVNPPGTPPPKSAMRFGRAIHGIVGLIALTLSEYLILITDRERFGGISSNDIWHAKEFEIMPLNPNVSVQNPSHPVEAYLLALVKSHLNGGSFFFSHSWDLTRRLQAQWLSEKADAGKAMWEVADDRFFWNKFLQSRFIDVVTANPDQDLSGYIMPMIYGTFEIRREIFKNVNVLLHLISRRSRYRAGTRYFRRGIDEDGNVANFNETEQMIFVDKADSEEQNPPHLLSYVQTRGSIPLYWAEVSTLRYKPDLQIMEGEERLAATKKHLMDLVKIYGEQTLVNLVNHKGYEQPVKEAYEKYFSQLEIPEVQYEYFDFHTEWASSSIMSNWQLLSFYRYFFLNPETYDVKLQGGSVRTNCMDNLDRTNVAQAAIAKYVLTKQLRDLDVFGENETIDDYEELSAAFRELWSEHADAISRAYSGTGALKTDFTRTGKRTKKGALDDLYKSVVRYLKNNFFDGARQDAFDLMTGTWTPEHGTAGFLISDDRPLITRAVPYIFWFSVFMAAAGLTLPRSSDYSLFVYFLLWFTIFGLSLSFILAHGIDYVSWPRLISLSSIIHYNGPGYRGGNHGKGINIPALDMTQLKIKTKAKMVARTHKRGNEMGKKRASPGADTEKNPIGNPELNDAQNDKLEKISDESSRVDIALEFLTQEKYAPFLQKRREVLKGIPKFWPVALLNHHTVSIYAVHHQDQVALGYLGDLWLTRDPKEKRCFTLEFYFRENPFFSDPVLKKEYRYLPSTEADDEKDEWGITDAQAAFSWDSNVEPQAIKINWKDDAHNLTKAHPRVLDDDDELSEPGSFFNFFEVAKDHMELGVAIANEIFPEAIEYFRGTAAQSFSDDEEDEEDEEDDEDEEEIDLEKPRPKKQRT</sequence>
<reference evidence="1" key="1">
    <citation type="submission" date="2019-10" db="EMBL/GenBank/DDBJ databases">
        <authorList>
            <consortium name="DOE Joint Genome Institute"/>
            <person name="Kuo A."/>
            <person name="Miyauchi S."/>
            <person name="Kiss E."/>
            <person name="Drula E."/>
            <person name="Kohler A."/>
            <person name="Sanchez-Garcia M."/>
            <person name="Andreopoulos B."/>
            <person name="Barry K.W."/>
            <person name="Bonito G."/>
            <person name="Buee M."/>
            <person name="Carver A."/>
            <person name="Chen C."/>
            <person name="Cichocki N."/>
            <person name="Clum A."/>
            <person name="Culley D."/>
            <person name="Crous P.W."/>
            <person name="Fauchery L."/>
            <person name="Girlanda M."/>
            <person name="Hayes R."/>
            <person name="Keri Z."/>
            <person name="Labutti K."/>
            <person name="Lipzen A."/>
            <person name="Lombard V."/>
            <person name="Magnuson J."/>
            <person name="Maillard F."/>
            <person name="Morin E."/>
            <person name="Murat C."/>
            <person name="Nolan M."/>
            <person name="Ohm R."/>
            <person name="Pangilinan J."/>
            <person name="Pereira M."/>
            <person name="Perotto S."/>
            <person name="Peter M."/>
            <person name="Riley R."/>
            <person name="Sitrit Y."/>
            <person name="Stielow B."/>
            <person name="Szollosi G."/>
            <person name="Zifcakova L."/>
            <person name="Stursova M."/>
            <person name="Spatafora J.W."/>
            <person name="Tedersoo L."/>
            <person name="Vaario L.-M."/>
            <person name="Yamada A."/>
            <person name="Yan M."/>
            <person name="Wang P."/>
            <person name="Xu J."/>
            <person name="Bruns T."/>
            <person name="Baldrian P."/>
            <person name="Vilgalys R."/>
            <person name="Henrissat B."/>
            <person name="Grigoriev I.V."/>
            <person name="Hibbett D."/>
            <person name="Nagy L.G."/>
            <person name="Martin F.M."/>
        </authorList>
    </citation>
    <scope>NUCLEOTIDE SEQUENCE</scope>
    <source>
        <strain evidence="1">P2</strain>
    </source>
</reference>
<organism evidence="1 2">
    <name type="scientific">Thelephora ganbajun</name>
    <name type="common">Ganba fungus</name>
    <dbReference type="NCBI Taxonomy" id="370292"/>
    <lineage>
        <taxon>Eukaryota</taxon>
        <taxon>Fungi</taxon>
        <taxon>Dikarya</taxon>
        <taxon>Basidiomycota</taxon>
        <taxon>Agaricomycotina</taxon>
        <taxon>Agaricomycetes</taxon>
        <taxon>Thelephorales</taxon>
        <taxon>Thelephoraceae</taxon>
        <taxon>Thelephora</taxon>
    </lineage>
</organism>
<name>A0ACB6ZYQ2_THEGA</name>
<accession>A0ACB6ZYQ2</accession>
<dbReference type="EMBL" id="MU117961">
    <property type="protein sequence ID" value="KAF9654226.1"/>
    <property type="molecule type" value="Genomic_DNA"/>
</dbReference>
<evidence type="ECO:0000313" key="2">
    <source>
        <dbReference type="Proteomes" id="UP000886501"/>
    </source>
</evidence>
<comment type="caution">
    <text evidence="1">The sequence shown here is derived from an EMBL/GenBank/DDBJ whole genome shotgun (WGS) entry which is preliminary data.</text>
</comment>
<proteinExistence type="predicted"/>
<dbReference type="Proteomes" id="UP000886501">
    <property type="component" value="Unassembled WGS sequence"/>
</dbReference>
<evidence type="ECO:0000313" key="1">
    <source>
        <dbReference type="EMBL" id="KAF9654226.1"/>
    </source>
</evidence>
<keyword evidence="2" id="KW-1185">Reference proteome</keyword>
<protein>
    <submittedName>
        <fullName evidence="1">Uncharacterized protein</fullName>
    </submittedName>
</protein>
<reference evidence="1" key="2">
    <citation type="journal article" date="2020" name="Nat. Commun.">
        <title>Large-scale genome sequencing of mycorrhizal fungi provides insights into the early evolution of symbiotic traits.</title>
        <authorList>
            <person name="Miyauchi S."/>
            <person name="Kiss E."/>
            <person name="Kuo A."/>
            <person name="Drula E."/>
            <person name="Kohler A."/>
            <person name="Sanchez-Garcia M."/>
            <person name="Morin E."/>
            <person name="Andreopoulos B."/>
            <person name="Barry K.W."/>
            <person name="Bonito G."/>
            <person name="Buee M."/>
            <person name="Carver A."/>
            <person name="Chen C."/>
            <person name="Cichocki N."/>
            <person name="Clum A."/>
            <person name="Culley D."/>
            <person name="Crous P.W."/>
            <person name="Fauchery L."/>
            <person name="Girlanda M."/>
            <person name="Hayes R.D."/>
            <person name="Keri Z."/>
            <person name="LaButti K."/>
            <person name="Lipzen A."/>
            <person name="Lombard V."/>
            <person name="Magnuson J."/>
            <person name="Maillard F."/>
            <person name="Murat C."/>
            <person name="Nolan M."/>
            <person name="Ohm R.A."/>
            <person name="Pangilinan J."/>
            <person name="Pereira M.F."/>
            <person name="Perotto S."/>
            <person name="Peter M."/>
            <person name="Pfister S."/>
            <person name="Riley R."/>
            <person name="Sitrit Y."/>
            <person name="Stielow J.B."/>
            <person name="Szollosi G."/>
            <person name="Zifcakova L."/>
            <person name="Stursova M."/>
            <person name="Spatafora J.W."/>
            <person name="Tedersoo L."/>
            <person name="Vaario L.M."/>
            <person name="Yamada A."/>
            <person name="Yan M."/>
            <person name="Wang P."/>
            <person name="Xu J."/>
            <person name="Bruns T."/>
            <person name="Baldrian P."/>
            <person name="Vilgalys R."/>
            <person name="Dunand C."/>
            <person name="Henrissat B."/>
            <person name="Grigoriev I.V."/>
            <person name="Hibbett D."/>
            <person name="Nagy L.G."/>
            <person name="Martin F.M."/>
        </authorList>
    </citation>
    <scope>NUCLEOTIDE SEQUENCE</scope>
    <source>
        <strain evidence="1">P2</strain>
    </source>
</reference>
<gene>
    <name evidence="1" type="ORF">BDM02DRAFT_3182052</name>
</gene>